<keyword evidence="2" id="KW-0808">Transferase</keyword>
<dbReference type="EMBL" id="CP133659">
    <property type="protein sequence ID" value="WMW66274.1"/>
    <property type="molecule type" value="Genomic_DNA"/>
</dbReference>
<reference evidence="2" key="1">
    <citation type="submission" date="2023-09" db="EMBL/GenBank/DDBJ databases">
        <authorList>
            <consortium name="CW5 consortium"/>
            <person name="Lu C.-W."/>
        </authorList>
    </citation>
    <scope>NUCLEOTIDE SEQUENCE</scope>
    <source>
        <strain evidence="2">KPS</strain>
    </source>
</reference>
<dbReference type="GO" id="GO:0016757">
    <property type="term" value="F:glycosyltransferase activity"/>
    <property type="evidence" value="ECO:0007669"/>
    <property type="project" value="UniProtKB-KW"/>
</dbReference>
<dbReference type="InterPro" id="IPR001296">
    <property type="entry name" value="Glyco_trans_1"/>
</dbReference>
<dbReference type="Gene3D" id="3.40.50.2000">
    <property type="entry name" value="Glycogen Phosphorylase B"/>
    <property type="match status" value="1"/>
</dbReference>
<evidence type="ECO:0000313" key="2">
    <source>
        <dbReference type="EMBL" id="WMW66274.1"/>
    </source>
</evidence>
<dbReference type="EC" id="2.4.-.-" evidence="2"/>
<dbReference type="Pfam" id="PF00534">
    <property type="entry name" value="Glycos_transf_1"/>
    <property type="match status" value="1"/>
</dbReference>
<dbReference type="SUPFAM" id="SSF53756">
    <property type="entry name" value="UDP-Glycosyltransferase/glycogen phosphorylase"/>
    <property type="match status" value="1"/>
</dbReference>
<dbReference type="RefSeq" id="WP_309542178.1">
    <property type="nucleotide sequence ID" value="NZ_CP133659.1"/>
</dbReference>
<keyword evidence="3" id="KW-1185">Reference proteome</keyword>
<gene>
    <name evidence="2" type="ORF">KPS_000837</name>
</gene>
<proteinExistence type="predicted"/>
<accession>A0ABY9R495</accession>
<name>A0ABY9R495_9BACT</name>
<evidence type="ECO:0000313" key="3">
    <source>
        <dbReference type="Proteomes" id="UP001180616"/>
    </source>
</evidence>
<organism evidence="2 3">
    <name type="scientific">Nitratidesulfovibrio liaohensis</name>
    <dbReference type="NCBI Taxonomy" id="2604158"/>
    <lineage>
        <taxon>Bacteria</taxon>
        <taxon>Pseudomonadati</taxon>
        <taxon>Thermodesulfobacteriota</taxon>
        <taxon>Desulfovibrionia</taxon>
        <taxon>Desulfovibrionales</taxon>
        <taxon>Desulfovibrionaceae</taxon>
        <taxon>Nitratidesulfovibrio</taxon>
    </lineage>
</organism>
<feature type="domain" description="Glycosyl transferase family 1" evidence="1">
    <location>
        <begin position="217"/>
        <end position="326"/>
    </location>
</feature>
<dbReference type="Proteomes" id="UP001180616">
    <property type="component" value="Chromosome"/>
</dbReference>
<evidence type="ECO:0000259" key="1">
    <source>
        <dbReference type="Pfam" id="PF00534"/>
    </source>
</evidence>
<sequence length="402" mass="44774">MTMIPIRTLWRKIRKRLAKKAFIENLGGGRRDLSLRALLYYKNEPYWDPVAVSESAHTNLWEIIELQHILNRLGFVVDAIDRDCDGVDVSNKYDLFLGLGAGNSGRHFVRLAEQARSAVKIMLAMGPAPDLSNTLVEERYAAFRQRTGVAAPSMRTVTKVTGDRFLAIADLADYIFAIGEPQSFSPQTYLEYGKPVLTFMPGVSSGVGFQPRWLRTRKRNTFLCFAGNGFICKGVDLLVEAFEQMPDMQLVICGPDSEPAFFETYGQRIEASANISYRGFISVGSKDFAQLCAECSYTILHSSSEGCATSVATCLCAGLPPLVSHATSIDVREFGWILPDKDNIRGIVDTVRMAASVSDTEYRRRAMRTLDDAQRYSRSNYTATMTSNIIQVLSENLDRFGA</sequence>
<protein>
    <submittedName>
        <fullName evidence="2">Glycosyltransferase</fullName>
        <ecNumber evidence="2">2.4.-.-</ecNumber>
    </submittedName>
</protein>
<keyword evidence="2" id="KW-0328">Glycosyltransferase</keyword>